<gene>
    <name evidence="7" type="ORF">GCG54_00012409</name>
</gene>
<dbReference type="Pfam" id="PF08031">
    <property type="entry name" value="BBE"/>
    <property type="match status" value="1"/>
</dbReference>
<dbReference type="Pfam" id="PF01565">
    <property type="entry name" value="FAD_binding_4"/>
    <property type="match status" value="1"/>
</dbReference>
<dbReference type="Proteomes" id="UP000613401">
    <property type="component" value="Unassembled WGS sequence"/>
</dbReference>
<dbReference type="InterPro" id="IPR012951">
    <property type="entry name" value="BBE"/>
</dbReference>
<dbReference type="PANTHER" id="PTHR42973">
    <property type="entry name" value="BINDING OXIDOREDUCTASE, PUTATIVE (AFU_ORTHOLOGUE AFUA_1G17690)-RELATED"/>
    <property type="match status" value="1"/>
</dbReference>
<evidence type="ECO:0000313" key="8">
    <source>
        <dbReference type="Proteomes" id="UP000613401"/>
    </source>
</evidence>
<evidence type="ECO:0000256" key="1">
    <source>
        <dbReference type="ARBA" id="ARBA00005466"/>
    </source>
</evidence>
<dbReference type="InterPro" id="IPR016169">
    <property type="entry name" value="FAD-bd_PCMH_sub2"/>
</dbReference>
<dbReference type="EMBL" id="WVTB01000065">
    <property type="protein sequence ID" value="KAF3802163.1"/>
    <property type="molecule type" value="Genomic_DNA"/>
</dbReference>
<dbReference type="GeneID" id="69019529"/>
<dbReference type="GO" id="GO:0016491">
    <property type="term" value="F:oxidoreductase activity"/>
    <property type="evidence" value="ECO:0007669"/>
    <property type="project" value="UniProtKB-KW"/>
</dbReference>
<organism evidence="7 8">
    <name type="scientific">Colletotrichum gloeosporioides</name>
    <name type="common">Anthracnose fungus</name>
    <name type="synonym">Glomerella cingulata</name>
    <dbReference type="NCBI Taxonomy" id="474922"/>
    <lineage>
        <taxon>Eukaryota</taxon>
        <taxon>Fungi</taxon>
        <taxon>Dikarya</taxon>
        <taxon>Ascomycota</taxon>
        <taxon>Pezizomycotina</taxon>
        <taxon>Sordariomycetes</taxon>
        <taxon>Hypocreomycetidae</taxon>
        <taxon>Glomerellales</taxon>
        <taxon>Glomerellaceae</taxon>
        <taxon>Colletotrichum</taxon>
        <taxon>Colletotrichum gloeosporioides species complex</taxon>
    </lineage>
</organism>
<dbReference type="RefSeq" id="XP_045261322.1">
    <property type="nucleotide sequence ID" value="XM_045412287.1"/>
</dbReference>
<evidence type="ECO:0000256" key="3">
    <source>
        <dbReference type="ARBA" id="ARBA00022827"/>
    </source>
</evidence>
<comment type="caution">
    <text evidence="7">The sequence shown here is derived from an EMBL/GenBank/DDBJ whole genome shotgun (WGS) entry which is preliminary data.</text>
</comment>
<dbReference type="GO" id="GO:0071949">
    <property type="term" value="F:FAD binding"/>
    <property type="evidence" value="ECO:0007669"/>
    <property type="project" value="InterPro"/>
</dbReference>
<keyword evidence="4" id="KW-0560">Oxidoreductase</keyword>
<sequence length="508" mass="54616">MQLLCFLVATAAIAAAVSEGPQTEKAGRACQNLKSAFANSTILADDESYTEETQVPWSARSWLGPACIFAPTDANQLSSGLRCIVEQEVQFAMRGGGHMPISNVSSIDTNGILISSVNMKTLTISEDKNTVAVGPGLRWTDVYTVLDGTGITVLGGRGSPIGVSGLLLGGGVSFLSYEYGLASTNGNVKAYECVLADGAVVEATPTNEYADLFWALQGGGNSFCLVTRFDLQTHHSPSVMLASPAYGGEEIKQQFIEGVYNFAVNGHEDPKAAVLPVITYVSGTDGPTYSATLFYNGNSTSPAVLGDFLGNILTPDNSSMSLSSFPMGKYNQAVLPAFQKGGRSYGSRQRFHLLPIYANKEAMLIAHDMYFELAKSIFSNTEGAIIGFAFNPITSALLAATNARPGAIQGIDESPSFWIEQTYSWTNEADDEVVDNFISEFNTKVRERLEPMGVLYPFYYLNEADIGQPVFESYPDGNLDRLKEIRAKYDPGRVFTDLMPGGFKVAAA</sequence>
<keyword evidence="8" id="KW-1185">Reference proteome</keyword>
<proteinExistence type="inferred from homology"/>
<feature type="signal peptide" evidence="5">
    <location>
        <begin position="1"/>
        <end position="18"/>
    </location>
</feature>
<dbReference type="InterPro" id="IPR006094">
    <property type="entry name" value="Oxid_FAD_bind_N"/>
</dbReference>
<dbReference type="PANTHER" id="PTHR42973:SF54">
    <property type="entry name" value="FAD-BINDING PCMH-TYPE DOMAIN-CONTAINING PROTEIN"/>
    <property type="match status" value="1"/>
</dbReference>
<dbReference type="InterPro" id="IPR050416">
    <property type="entry name" value="FAD-linked_Oxidoreductase"/>
</dbReference>
<dbReference type="InterPro" id="IPR016166">
    <property type="entry name" value="FAD-bd_PCMH"/>
</dbReference>
<evidence type="ECO:0000256" key="2">
    <source>
        <dbReference type="ARBA" id="ARBA00022630"/>
    </source>
</evidence>
<keyword evidence="2" id="KW-0285">Flavoprotein</keyword>
<dbReference type="InterPro" id="IPR036318">
    <property type="entry name" value="FAD-bd_PCMH-like_sf"/>
</dbReference>
<comment type="similarity">
    <text evidence="1">Belongs to the oxygen-dependent FAD-linked oxidoreductase family.</text>
</comment>
<feature type="chain" id="PRO_5034678085" evidence="5">
    <location>
        <begin position="19"/>
        <end position="508"/>
    </location>
</feature>
<accession>A0A8H4CE67</accession>
<evidence type="ECO:0000256" key="4">
    <source>
        <dbReference type="ARBA" id="ARBA00023002"/>
    </source>
</evidence>
<evidence type="ECO:0000313" key="7">
    <source>
        <dbReference type="EMBL" id="KAF3802163.1"/>
    </source>
</evidence>
<dbReference type="SUPFAM" id="SSF56176">
    <property type="entry name" value="FAD-binding/transporter-associated domain-like"/>
    <property type="match status" value="1"/>
</dbReference>
<dbReference type="AlphaFoldDB" id="A0A8H4CE67"/>
<name>A0A8H4CE67_COLGL</name>
<protein>
    <submittedName>
        <fullName evidence="7">Bifunctional solanapyrone synthase</fullName>
    </submittedName>
</protein>
<feature type="domain" description="FAD-binding PCMH-type" evidence="6">
    <location>
        <begin position="61"/>
        <end position="236"/>
    </location>
</feature>
<keyword evidence="5" id="KW-0732">Signal</keyword>
<reference evidence="7" key="2">
    <citation type="submission" date="2020-03" db="EMBL/GenBank/DDBJ databases">
        <authorList>
            <person name="Fu F.-F."/>
            <person name="Chen J."/>
        </authorList>
    </citation>
    <scope>NUCLEOTIDE SEQUENCE</scope>
    <source>
        <strain evidence="7">Lc1</strain>
    </source>
</reference>
<reference evidence="7" key="1">
    <citation type="journal article" date="2020" name="Phytopathology">
        <title>Genome sequence and comparative analysis of Colletotrichum gloeosporioides isolated from Liriodendron leaves.</title>
        <authorList>
            <person name="Fu F.F."/>
            <person name="Hao Z."/>
            <person name="Wang P."/>
            <person name="Lu Y."/>
            <person name="Xue L.J."/>
            <person name="Wei G."/>
            <person name="Tian Y."/>
            <person name="Baishi H."/>
            <person name="Xu H."/>
            <person name="Shi J."/>
            <person name="Cheng T."/>
            <person name="Wang G."/>
            <person name="Yi Y."/>
            <person name="Chen J."/>
        </authorList>
    </citation>
    <scope>NUCLEOTIDE SEQUENCE</scope>
    <source>
        <strain evidence="7">Lc1</strain>
    </source>
</reference>
<evidence type="ECO:0000256" key="5">
    <source>
        <dbReference type="SAM" id="SignalP"/>
    </source>
</evidence>
<dbReference type="PROSITE" id="PS51387">
    <property type="entry name" value="FAD_PCMH"/>
    <property type="match status" value="1"/>
</dbReference>
<dbReference type="Gene3D" id="3.30.465.10">
    <property type="match status" value="1"/>
</dbReference>
<evidence type="ECO:0000259" key="6">
    <source>
        <dbReference type="PROSITE" id="PS51387"/>
    </source>
</evidence>
<keyword evidence="3" id="KW-0274">FAD</keyword>